<sequence>MDPRTIKALAELTDEGRFEQIALAVLHHAEPLCAAFSQQGVNAFGKTRASPVDNIGFVRAVCPAHMVVAHHTTAAERGLKAKWMAAGPRIGDILKTAEVVAEERVRTPDLKATLFLTTNREPDERLVRDSVALGASHGMTVEIWSRARLAHVLDTDPAGQRIRRVLLDIEQELLSPELLSHLSTTSLESFAPVHERGVWIGRDLDRRLLQSRQPVSFIMGESGSGKSVACFCTMSQWVAGGDFALVIPEDVVDEATSLSGAILTALQRLHPQLADTPSALALASTSRPLLLLVEDINHANNPSRAIEKIARWAAEPASGERRGAPAWRILCPLWPSAIHGLPDSARRLIEPMLVQPSPFTDMDGIAAVAAKARVAYKSISTVGCHALSKALGNDPLLIGLHEFGGTSAPKEIIADFVERAMHRCEGQTSRPAGELRAALSRLSVEMLERCRMSPTWTEILQWPGLHPDLDAIRQLVAASAVVRLEGRSDRQVLVFRHDRVRDHLLVDAAASLHSAGTMSDALLEDPFYAAILGDLVYARLTDEGLLERVSHSNPSPSSMPSSARHTERPHARNWSRWRRPGSRRRAIASPISAPSAMQWP</sequence>
<feature type="compositionally biased region" description="Low complexity" evidence="1">
    <location>
        <begin position="587"/>
        <end position="600"/>
    </location>
</feature>
<feature type="region of interest" description="Disordered" evidence="1">
    <location>
        <begin position="548"/>
        <end position="600"/>
    </location>
</feature>
<reference evidence="2 3" key="1">
    <citation type="submission" date="2020-08" db="EMBL/GenBank/DDBJ databases">
        <title>Exploring microbial biodiversity for novel pathways involved in the catabolism of aromatic compounds derived from lignin.</title>
        <authorList>
            <person name="Elkins J."/>
        </authorList>
    </citation>
    <scope>NUCLEOTIDE SEQUENCE [LARGE SCALE GENOMIC DNA]</scope>
    <source>
        <strain evidence="2 3">B1D3A</strain>
    </source>
</reference>
<dbReference type="EMBL" id="JACHKA010000001">
    <property type="protein sequence ID" value="MBB5985486.1"/>
    <property type="molecule type" value="Genomic_DNA"/>
</dbReference>
<name>A0ABR6NE14_9SPHN</name>
<accession>A0ABR6NE14</accession>
<evidence type="ECO:0008006" key="4">
    <source>
        <dbReference type="Google" id="ProtNLM"/>
    </source>
</evidence>
<organism evidence="2 3">
    <name type="scientific">Sphingobium lignivorans</name>
    <dbReference type="NCBI Taxonomy" id="2735886"/>
    <lineage>
        <taxon>Bacteria</taxon>
        <taxon>Pseudomonadati</taxon>
        <taxon>Pseudomonadota</taxon>
        <taxon>Alphaproteobacteria</taxon>
        <taxon>Sphingomonadales</taxon>
        <taxon>Sphingomonadaceae</taxon>
        <taxon>Sphingobium</taxon>
    </lineage>
</organism>
<feature type="compositionally biased region" description="Low complexity" evidence="1">
    <location>
        <begin position="551"/>
        <end position="562"/>
    </location>
</feature>
<dbReference type="RefSeq" id="WP_184151960.1">
    <property type="nucleotide sequence ID" value="NZ_JACHKA010000001.1"/>
</dbReference>
<keyword evidence="3" id="KW-1185">Reference proteome</keyword>
<comment type="caution">
    <text evidence="2">The sequence shown here is derived from an EMBL/GenBank/DDBJ whole genome shotgun (WGS) entry which is preliminary data.</text>
</comment>
<evidence type="ECO:0000313" key="3">
    <source>
        <dbReference type="Proteomes" id="UP001138540"/>
    </source>
</evidence>
<feature type="compositionally biased region" description="Basic residues" evidence="1">
    <location>
        <begin position="571"/>
        <end position="586"/>
    </location>
</feature>
<proteinExistence type="predicted"/>
<evidence type="ECO:0000313" key="2">
    <source>
        <dbReference type="EMBL" id="MBB5985486.1"/>
    </source>
</evidence>
<gene>
    <name evidence="2" type="ORF">HNP60_001460</name>
</gene>
<evidence type="ECO:0000256" key="1">
    <source>
        <dbReference type="SAM" id="MobiDB-lite"/>
    </source>
</evidence>
<protein>
    <recommendedName>
        <fullName evidence="4">AAA+ ATPase domain-containing protein</fullName>
    </recommendedName>
</protein>
<dbReference type="Proteomes" id="UP001138540">
    <property type="component" value="Unassembled WGS sequence"/>
</dbReference>